<dbReference type="AlphaFoldDB" id="A0AAD4PW87"/>
<keyword evidence="2" id="KW-1185">Reference proteome</keyword>
<comment type="caution">
    <text evidence="1">The sequence shown here is derived from an EMBL/GenBank/DDBJ whole genome shotgun (WGS) entry which is preliminary data.</text>
</comment>
<evidence type="ECO:0000313" key="2">
    <source>
        <dbReference type="Proteomes" id="UP001201262"/>
    </source>
</evidence>
<evidence type="ECO:0000313" key="1">
    <source>
        <dbReference type="EMBL" id="KAH8692203.1"/>
    </source>
</evidence>
<organism evidence="1 2">
    <name type="scientific">Talaromyces proteolyticus</name>
    <dbReference type="NCBI Taxonomy" id="1131652"/>
    <lineage>
        <taxon>Eukaryota</taxon>
        <taxon>Fungi</taxon>
        <taxon>Dikarya</taxon>
        <taxon>Ascomycota</taxon>
        <taxon>Pezizomycotina</taxon>
        <taxon>Eurotiomycetes</taxon>
        <taxon>Eurotiomycetidae</taxon>
        <taxon>Eurotiales</taxon>
        <taxon>Trichocomaceae</taxon>
        <taxon>Talaromyces</taxon>
        <taxon>Talaromyces sect. Bacilispori</taxon>
    </lineage>
</organism>
<sequence>MSPRKISAAKTSADWHDFSVSSWVAGQTILHCAGSIRLPEPRSKSGDDYVTVKSIEGFDTWPTSW</sequence>
<name>A0AAD4PW87_9EURO</name>
<dbReference type="GeneID" id="70247373"/>
<proteinExistence type="predicted"/>
<protein>
    <submittedName>
        <fullName evidence="1">Uncharacterized protein</fullName>
    </submittedName>
</protein>
<dbReference type="EMBL" id="JAJTJA010000011">
    <property type="protein sequence ID" value="KAH8692203.1"/>
    <property type="molecule type" value="Genomic_DNA"/>
</dbReference>
<dbReference type="RefSeq" id="XP_046068200.1">
    <property type="nucleotide sequence ID" value="XM_046217086.1"/>
</dbReference>
<accession>A0AAD4PW87</accession>
<reference evidence="1" key="1">
    <citation type="submission" date="2021-12" db="EMBL/GenBank/DDBJ databases">
        <title>Convergent genome expansion in fungi linked to evolution of root-endophyte symbiosis.</title>
        <authorList>
            <consortium name="DOE Joint Genome Institute"/>
            <person name="Ke Y.-H."/>
            <person name="Bonito G."/>
            <person name="Liao H.-L."/>
            <person name="Looney B."/>
            <person name="Rojas-Flechas A."/>
            <person name="Nash J."/>
            <person name="Hameed K."/>
            <person name="Schadt C."/>
            <person name="Martin F."/>
            <person name="Crous P.W."/>
            <person name="Miettinen O."/>
            <person name="Magnuson J.K."/>
            <person name="Labbe J."/>
            <person name="Jacobson D."/>
            <person name="Doktycz M.J."/>
            <person name="Veneault-Fourrey C."/>
            <person name="Kuo A."/>
            <person name="Mondo S."/>
            <person name="Calhoun S."/>
            <person name="Riley R."/>
            <person name="Ohm R."/>
            <person name="LaButti K."/>
            <person name="Andreopoulos B."/>
            <person name="Pangilinan J."/>
            <person name="Nolan M."/>
            <person name="Tritt A."/>
            <person name="Clum A."/>
            <person name="Lipzen A."/>
            <person name="Daum C."/>
            <person name="Barry K."/>
            <person name="Grigoriev I.V."/>
            <person name="Vilgalys R."/>
        </authorList>
    </citation>
    <scope>NUCLEOTIDE SEQUENCE</scope>
    <source>
        <strain evidence="1">PMI_201</strain>
    </source>
</reference>
<dbReference type="Proteomes" id="UP001201262">
    <property type="component" value="Unassembled WGS sequence"/>
</dbReference>
<gene>
    <name evidence="1" type="ORF">BGW36DRAFT_387181</name>
</gene>